<name>A0A7I5E6D7_HAECO</name>
<organism evidence="2 3">
    <name type="scientific">Haemonchus contortus</name>
    <name type="common">Barber pole worm</name>
    <dbReference type="NCBI Taxonomy" id="6289"/>
    <lineage>
        <taxon>Eukaryota</taxon>
        <taxon>Metazoa</taxon>
        <taxon>Ecdysozoa</taxon>
        <taxon>Nematoda</taxon>
        <taxon>Chromadorea</taxon>
        <taxon>Rhabditida</taxon>
        <taxon>Rhabditina</taxon>
        <taxon>Rhabditomorpha</taxon>
        <taxon>Strongyloidea</taxon>
        <taxon>Trichostrongylidae</taxon>
        <taxon>Haemonchus</taxon>
    </lineage>
</organism>
<dbReference type="GO" id="GO:0031210">
    <property type="term" value="F:phosphatidylcholine binding"/>
    <property type="evidence" value="ECO:0007669"/>
    <property type="project" value="TreeGrafter"/>
</dbReference>
<dbReference type="PANTHER" id="PTHR10658:SF35">
    <property type="entry name" value="PHOSPHATIDYLINOSITOL TRANSFER PROTEIN"/>
    <property type="match status" value="1"/>
</dbReference>
<dbReference type="InterPro" id="IPR055261">
    <property type="entry name" value="PI_transfer_N"/>
</dbReference>
<evidence type="ECO:0000259" key="1">
    <source>
        <dbReference type="Pfam" id="PF02121"/>
    </source>
</evidence>
<dbReference type="FunFam" id="3.30.530.20:FF:000028">
    <property type="entry name" value="Phosphatidylinositol transfer protein 5"/>
    <property type="match status" value="1"/>
</dbReference>
<dbReference type="InterPro" id="IPR001666">
    <property type="entry name" value="PI_transfer"/>
</dbReference>
<dbReference type="Pfam" id="PF02121">
    <property type="entry name" value="IP_trans"/>
    <property type="match status" value="1"/>
</dbReference>
<dbReference type="InterPro" id="IPR023393">
    <property type="entry name" value="START-like_dom_sf"/>
</dbReference>
<proteinExistence type="predicted"/>
<accession>A0A7I5E6D7</accession>
<feature type="domain" description="Phosphatidylinositol transfer protein N-terminal" evidence="1">
    <location>
        <begin position="1"/>
        <end position="249"/>
    </location>
</feature>
<dbReference type="AlphaFoldDB" id="A0A7I5E6D7"/>
<dbReference type="PRINTS" id="PR00391">
    <property type="entry name" value="PITRANSFER"/>
</dbReference>
<dbReference type="Proteomes" id="UP000025227">
    <property type="component" value="Unplaced"/>
</dbReference>
<dbReference type="SUPFAM" id="SSF55961">
    <property type="entry name" value="Bet v1-like"/>
    <property type="match status" value="1"/>
</dbReference>
<keyword evidence="2" id="KW-1185">Reference proteome</keyword>
<dbReference type="GO" id="GO:0035091">
    <property type="term" value="F:phosphatidylinositol binding"/>
    <property type="evidence" value="ECO:0007669"/>
    <property type="project" value="TreeGrafter"/>
</dbReference>
<dbReference type="GO" id="GO:0005737">
    <property type="term" value="C:cytoplasm"/>
    <property type="evidence" value="ECO:0007669"/>
    <property type="project" value="UniProtKB-ARBA"/>
</dbReference>
<evidence type="ECO:0000313" key="2">
    <source>
        <dbReference type="Proteomes" id="UP000025227"/>
    </source>
</evidence>
<dbReference type="GO" id="GO:0008526">
    <property type="term" value="F:phosphatidylinositol transfer activity"/>
    <property type="evidence" value="ECO:0007669"/>
    <property type="project" value="TreeGrafter"/>
</dbReference>
<dbReference type="OrthoDB" id="18453at2759"/>
<dbReference type="PANTHER" id="PTHR10658">
    <property type="entry name" value="PHOSPHATIDYLINOSITOL TRANSFER PROTEIN"/>
    <property type="match status" value="1"/>
</dbReference>
<sequence>MLIKEFRIPLPLKVEEFRRGLLYSVSEASKCETGGGEGAEFVKQYDFIDDTTIKPGKKLSGIYSYKIYRVKSKVPWILQKLLPEEAFEIHEESWNAYPYCKTVLTNPGYMGQNSSLIIESTHLPDNGSSENPLNIKKKRDVVYLDICDDEIIGEANYKPEFDPKIFLSERTGRGQLRENWMETTTPMMCCYKVVTIQFKWIGLGSLVEKTILKQYTKIFSNFHRCAFCWIDSWFDLTDEEIQEFEDETARQLQQLVTSEEKRGVSFDD</sequence>
<dbReference type="Gene3D" id="3.30.530.20">
    <property type="match status" value="1"/>
</dbReference>
<evidence type="ECO:0000313" key="3">
    <source>
        <dbReference type="WBParaSite" id="HCON_00027330-00001"/>
    </source>
</evidence>
<dbReference type="GO" id="GO:0071944">
    <property type="term" value="C:cell periphery"/>
    <property type="evidence" value="ECO:0007669"/>
    <property type="project" value="UniProtKB-ARBA"/>
</dbReference>
<reference evidence="3" key="1">
    <citation type="submission" date="2020-12" db="UniProtKB">
        <authorList>
            <consortium name="WormBaseParasite"/>
        </authorList>
    </citation>
    <scope>IDENTIFICATION</scope>
    <source>
        <strain evidence="3">MHco3</strain>
    </source>
</reference>
<dbReference type="GO" id="GO:0008525">
    <property type="term" value="F:phosphatidylcholine transporter activity"/>
    <property type="evidence" value="ECO:0007669"/>
    <property type="project" value="TreeGrafter"/>
</dbReference>
<dbReference type="WBParaSite" id="HCON_00027330-00001">
    <property type="protein sequence ID" value="HCON_00027330-00001"/>
    <property type="gene ID" value="HCON_00027330"/>
</dbReference>
<dbReference type="OMA" id="IHEESWN"/>
<protein>
    <submittedName>
        <fullName evidence="3">Phosphatidylinositol transfer protein</fullName>
    </submittedName>
</protein>